<name>A0A8F0F8S9_MACPY</name>
<keyword evidence="1" id="KW-0934">Plastid</keyword>
<organism evidence="1">
    <name type="scientific">Macrocystis pyrifera</name>
    <name type="common">Giant kelp</name>
    <name type="synonym">Fucus pyrifer</name>
    <dbReference type="NCBI Taxonomy" id="35122"/>
    <lineage>
        <taxon>Eukaryota</taxon>
        <taxon>Sar</taxon>
        <taxon>Stramenopiles</taxon>
        <taxon>Ochrophyta</taxon>
        <taxon>PX clade</taxon>
        <taxon>Phaeophyceae</taxon>
        <taxon>Laminariales</taxon>
        <taxon>Laminariaceae</taxon>
        <taxon>Macrocystis</taxon>
    </lineage>
</organism>
<gene>
    <name evidence="1" type="primary">orf147</name>
</gene>
<reference evidence="1" key="1">
    <citation type="journal article" date="2021" name="Genome Biol. Evol.">
        <title>Genomic rearrangements and sequence evolution across brown algal organelles.</title>
        <authorList>
            <person name="Starko S."/>
            <person name="Bringloe T.T."/>
            <person name="Gomez M.S."/>
            <person name="Darby H."/>
            <person name="Graham S.W."/>
            <person name="Martone P.T."/>
        </authorList>
    </citation>
    <scope>NUCLEOTIDE SEQUENCE</scope>
</reference>
<accession>A0A8F0F8S9</accession>
<dbReference type="EMBL" id="MZ156032">
    <property type="protein sequence ID" value="QWK42486.1"/>
    <property type="molecule type" value="Genomic_DNA"/>
</dbReference>
<geneLocation type="plastid" evidence="1"/>
<dbReference type="AlphaFoldDB" id="A0A8F0F8S9"/>
<proteinExistence type="predicted"/>
<protein>
    <submittedName>
        <fullName evidence="1">Uncharacterized protein</fullName>
    </submittedName>
</protein>
<sequence>MFKFYIRFYYMINKNRKTLQILFLIKDLDPIFFEFLIDNIKYPNKKLIFNKDESLKASNKNILLFFIYCNLFSTKQLNKPTITKAKDNLLYHMNKGKRRVIAKFLNKDLKQQLQKNFFFSISKTKVNKMVSSKILTSIKTLQNFTLI</sequence>
<evidence type="ECO:0000313" key="1">
    <source>
        <dbReference type="EMBL" id="QWK42486.1"/>
    </source>
</evidence>